<dbReference type="Gene3D" id="3.40.50.150">
    <property type="entry name" value="Vaccinia Virus protein VP39"/>
    <property type="match status" value="1"/>
</dbReference>
<dbReference type="InterPro" id="IPR041698">
    <property type="entry name" value="Methyltransf_25"/>
</dbReference>
<gene>
    <name evidence="2" type="ORF">J5Y09_19355</name>
</gene>
<protein>
    <submittedName>
        <fullName evidence="2">Class I SAM-dependent methyltransferase</fullName>
    </submittedName>
</protein>
<evidence type="ECO:0000313" key="2">
    <source>
        <dbReference type="EMBL" id="MBP0466092.1"/>
    </source>
</evidence>
<feature type="domain" description="Methyltransferase" evidence="1">
    <location>
        <begin position="48"/>
        <end position="133"/>
    </location>
</feature>
<dbReference type="EMBL" id="JAGIYZ010000022">
    <property type="protein sequence ID" value="MBP0466092.1"/>
    <property type="molecule type" value="Genomic_DNA"/>
</dbReference>
<dbReference type="CDD" id="cd02440">
    <property type="entry name" value="AdoMet_MTases"/>
    <property type="match status" value="1"/>
</dbReference>
<keyword evidence="2" id="KW-0808">Transferase</keyword>
<dbReference type="SUPFAM" id="SSF53335">
    <property type="entry name" value="S-adenosyl-L-methionine-dependent methyltransferases"/>
    <property type="match status" value="1"/>
</dbReference>
<reference evidence="2 3" key="1">
    <citation type="submission" date="2021-03" db="EMBL/GenBank/DDBJ databases">
        <authorList>
            <person name="So Y."/>
        </authorList>
    </citation>
    <scope>NUCLEOTIDE SEQUENCE [LARGE SCALE GENOMIC DNA]</scope>
    <source>
        <strain evidence="2 3">PWR1</strain>
    </source>
</reference>
<sequence length="216" mass="22338">MADLAGQVAARYRDVSRTERGFIRGKLKGDPAVAALLALGAARPFGRVVDLGCGRGQLAIALLLAGVAEHVTGVDIDAAKIGVARAAADGLPARFEVADLAHAPLPPCDTLLMIDVLLQLPLPAQDGLLARIAASGAGRIAVRAFDPERGWRSALGFGMERVRRLLGGDRGLAGAVAPRPLPEIAAPLAAAGYRVEITPCWAGTPLPNVLLLAERS</sequence>
<evidence type="ECO:0000313" key="3">
    <source>
        <dbReference type="Proteomes" id="UP000680815"/>
    </source>
</evidence>
<evidence type="ECO:0000259" key="1">
    <source>
        <dbReference type="Pfam" id="PF13649"/>
    </source>
</evidence>
<dbReference type="InterPro" id="IPR029063">
    <property type="entry name" value="SAM-dependent_MTases_sf"/>
</dbReference>
<name>A0ABS4AZU9_9PROT</name>
<dbReference type="GO" id="GO:0032259">
    <property type="term" value="P:methylation"/>
    <property type="evidence" value="ECO:0007669"/>
    <property type="project" value="UniProtKB-KW"/>
</dbReference>
<proteinExistence type="predicted"/>
<keyword evidence="3" id="KW-1185">Reference proteome</keyword>
<dbReference type="GO" id="GO:0008168">
    <property type="term" value="F:methyltransferase activity"/>
    <property type="evidence" value="ECO:0007669"/>
    <property type="project" value="UniProtKB-KW"/>
</dbReference>
<dbReference type="Proteomes" id="UP000680815">
    <property type="component" value="Unassembled WGS sequence"/>
</dbReference>
<keyword evidence="2" id="KW-0489">Methyltransferase</keyword>
<dbReference type="Pfam" id="PF13649">
    <property type="entry name" value="Methyltransf_25"/>
    <property type="match status" value="1"/>
</dbReference>
<comment type="caution">
    <text evidence="2">The sequence shown here is derived from an EMBL/GenBank/DDBJ whole genome shotgun (WGS) entry which is preliminary data.</text>
</comment>
<dbReference type="RefSeq" id="WP_209353468.1">
    <property type="nucleotide sequence ID" value="NZ_JAGIYZ010000022.1"/>
</dbReference>
<organism evidence="2 3">
    <name type="scientific">Roseomonas nitratireducens</name>
    <dbReference type="NCBI Taxonomy" id="2820810"/>
    <lineage>
        <taxon>Bacteria</taxon>
        <taxon>Pseudomonadati</taxon>
        <taxon>Pseudomonadota</taxon>
        <taxon>Alphaproteobacteria</taxon>
        <taxon>Acetobacterales</taxon>
        <taxon>Roseomonadaceae</taxon>
        <taxon>Roseomonas</taxon>
    </lineage>
</organism>
<accession>A0ABS4AZU9</accession>